<reference evidence="3" key="1">
    <citation type="submission" date="2022-10" db="EMBL/GenBank/DDBJ databases">
        <title>The WGS of Solirubrobacter phytolaccae KCTC 29190.</title>
        <authorList>
            <person name="Jiang Z."/>
        </authorList>
    </citation>
    <scope>NUCLEOTIDE SEQUENCE</scope>
    <source>
        <strain evidence="3">KCTC 29190</strain>
    </source>
</reference>
<evidence type="ECO:0000259" key="2">
    <source>
        <dbReference type="Pfam" id="PF14062"/>
    </source>
</evidence>
<dbReference type="EMBL" id="JAPDDP010000030">
    <property type="protein sequence ID" value="MDA0182091.1"/>
    <property type="molecule type" value="Genomic_DNA"/>
</dbReference>
<feature type="region of interest" description="Disordered" evidence="1">
    <location>
        <begin position="66"/>
        <end position="99"/>
    </location>
</feature>
<dbReference type="Pfam" id="PF14062">
    <property type="entry name" value="DUF4253"/>
    <property type="match status" value="1"/>
</dbReference>
<proteinExistence type="predicted"/>
<accession>A0A9X3SA08</accession>
<evidence type="ECO:0000313" key="4">
    <source>
        <dbReference type="Proteomes" id="UP001147653"/>
    </source>
</evidence>
<protein>
    <submittedName>
        <fullName evidence="3">DUF4253 domain-containing protein</fullName>
    </submittedName>
</protein>
<dbReference type="InterPro" id="IPR025349">
    <property type="entry name" value="DUF4253"/>
</dbReference>
<keyword evidence="4" id="KW-1185">Reference proteome</keyword>
<dbReference type="Proteomes" id="UP001147653">
    <property type="component" value="Unassembled WGS sequence"/>
</dbReference>
<evidence type="ECO:0000313" key="3">
    <source>
        <dbReference type="EMBL" id="MDA0182091.1"/>
    </source>
</evidence>
<gene>
    <name evidence="3" type="ORF">OJ997_17430</name>
</gene>
<name>A0A9X3SA08_9ACTN</name>
<dbReference type="RefSeq" id="WP_270026450.1">
    <property type="nucleotide sequence ID" value="NZ_JAPDDP010000030.1"/>
</dbReference>
<dbReference type="AlphaFoldDB" id="A0A9X3SA08"/>
<sequence>MLLTVAVVAFAGLAIMLDRRDDELYPRDCAALRAAVEQLPRDFPEEGRRRLSEEVCRGWHRVPEVPTPSPVAQPGCAEPGEPVEPVTRRTVRPPTREGPFLARVRGTLPETGKPIVAGVQLPQGSKCEAYWATDLPAKDAIDLARRLAAKFPDTGLWPVLWNWADEGPDNYYTPGNPARADDIDVEADLRERAKAWQVRLDRLARGVALDAAFDPFGRLADHSDDGPSPRVLVLVPVHRPADALTVTGFTWSEIHPPSMITAVMRSWEDRYGAMLVEVGPGIATLAPAGRPRGAEARRLEAELSLVAPDEEASLPSDPLWFFGWPD</sequence>
<organism evidence="3 4">
    <name type="scientific">Solirubrobacter phytolaccae</name>
    <dbReference type="NCBI Taxonomy" id="1404360"/>
    <lineage>
        <taxon>Bacteria</taxon>
        <taxon>Bacillati</taxon>
        <taxon>Actinomycetota</taxon>
        <taxon>Thermoleophilia</taxon>
        <taxon>Solirubrobacterales</taxon>
        <taxon>Solirubrobacteraceae</taxon>
        <taxon>Solirubrobacter</taxon>
    </lineage>
</organism>
<comment type="caution">
    <text evidence="3">The sequence shown here is derived from an EMBL/GenBank/DDBJ whole genome shotgun (WGS) entry which is preliminary data.</text>
</comment>
<evidence type="ECO:0000256" key="1">
    <source>
        <dbReference type="SAM" id="MobiDB-lite"/>
    </source>
</evidence>
<feature type="domain" description="DUF4253" evidence="2">
    <location>
        <begin position="232"/>
        <end position="309"/>
    </location>
</feature>